<evidence type="ECO:0000256" key="5">
    <source>
        <dbReference type="ARBA" id="ARBA00023002"/>
    </source>
</evidence>
<evidence type="ECO:0000259" key="9">
    <source>
        <dbReference type="Pfam" id="PF00361"/>
    </source>
</evidence>
<evidence type="ECO:0000313" key="10">
    <source>
        <dbReference type="EMBL" id="OGH93119.1"/>
    </source>
</evidence>
<reference evidence="10 11" key="1">
    <citation type="journal article" date="2016" name="Nat. Commun.">
        <title>Thousands of microbial genomes shed light on interconnected biogeochemical processes in an aquifer system.</title>
        <authorList>
            <person name="Anantharaman K."/>
            <person name="Brown C.T."/>
            <person name="Hug L.A."/>
            <person name="Sharon I."/>
            <person name="Castelle C.J."/>
            <person name="Probst A.J."/>
            <person name="Thomas B.C."/>
            <person name="Singh A."/>
            <person name="Wilkins M.J."/>
            <person name="Karaoz U."/>
            <person name="Brodie E.L."/>
            <person name="Williams K.H."/>
            <person name="Hubbard S.S."/>
            <person name="Banfield J.F."/>
        </authorList>
    </citation>
    <scope>NUCLEOTIDE SEQUENCE [LARGE SCALE GENOMIC DNA]</scope>
</reference>
<feature type="transmembrane region" description="Helical" evidence="8">
    <location>
        <begin position="202"/>
        <end position="219"/>
    </location>
</feature>
<feature type="transmembrane region" description="Helical" evidence="8">
    <location>
        <begin position="69"/>
        <end position="91"/>
    </location>
</feature>
<name>A0A1F6PAC5_9BACT</name>
<feature type="domain" description="NADH:quinone oxidoreductase/Mrp antiporter transmembrane" evidence="9">
    <location>
        <begin position="127"/>
        <end position="414"/>
    </location>
</feature>
<comment type="subcellular location">
    <subcellularLocation>
        <location evidence="1">Cell membrane</location>
        <topology evidence="1">Multi-pass membrane protein</topology>
    </subcellularLocation>
    <subcellularLocation>
        <location evidence="7">Membrane</location>
        <topology evidence="7">Multi-pass membrane protein</topology>
    </subcellularLocation>
</comment>
<feature type="transmembrane region" description="Helical" evidence="8">
    <location>
        <begin position="363"/>
        <end position="382"/>
    </location>
</feature>
<dbReference type="PANTHER" id="PTHR42682">
    <property type="entry name" value="HYDROGENASE-4 COMPONENT F"/>
    <property type="match status" value="1"/>
</dbReference>
<gene>
    <name evidence="10" type="ORF">A2563_00330</name>
</gene>
<evidence type="ECO:0000256" key="3">
    <source>
        <dbReference type="ARBA" id="ARBA00022692"/>
    </source>
</evidence>
<feature type="transmembrane region" description="Helical" evidence="8">
    <location>
        <begin position="127"/>
        <end position="147"/>
    </location>
</feature>
<dbReference type="EMBL" id="MFRA01000002">
    <property type="protein sequence ID" value="OGH93119.1"/>
    <property type="molecule type" value="Genomic_DNA"/>
</dbReference>
<dbReference type="GO" id="GO:0016491">
    <property type="term" value="F:oxidoreductase activity"/>
    <property type="evidence" value="ECO:0007669"/>
    <property type="project" value="UniProtKB-KW"/>
</dbReference>
<dbReference type="GO" id="GO:0005886">
    <property type="term" value="C:plasma membrane"/>
    <property type="evidence" value="ECO:0007669"/>
    <property type="project" value="UniProtKB-SubCell"/>
</dbReference>
<feature type="transmembrane region" description="Helical" evidence="8">
    <location>
        <begin position="103"/>
        <end position="121"/>
    </location>
</feature>
<sequence>MYIFLILAIPFVASGLSLLIRKKTSLLNFIAIIASALELIFAILIVLAVLKSGSYSWGHDFSVDYLGSIVLLTLAATGFPIALYSVGYLKAEMAKGIIDFKKIKQYFILFHLFILAMFFAITTTSSILMWIGIEATTLSTAFLIGFYNKPSAMEAAWKYLIINSLGLLFAFFGTLLFLYPALNGGHTELITWSNLLASGPNLDPFIAKMAFIFVLIGYGTKVGFVPMHTWRPDAYSKTPVPVVALFSGSLLNVAFLAILRFKLVIDSAVGKDFSQDLLVFFGLISIVVAAFSIFAQKNYKRLLAYSSIEHAGIMALGFGFGGVGAFAALLHMVYHALAKSMLFLAAGNIFLKYSSTKMKNVRGVMSTLPVTGAIFILGFLAVTGVPPFGIFVTELSILSAGIGSHPIVTMAALLGIGLVFIGFLRHVIAMMFGEADSEITAGEGSVWLVAPIVLLAVALLISGFVFPGAIKFLISSATLVY</sequence>
<keyword evidence="4 8" id="KW-1133">Transmembrane helix</keyword>
<feature type="transmembrane region" description="Helical" evidence="8">
    <location>
        <begin position="159"/>
        <end position="182"/>
    </location>
</feature>
<evidence type="ECO:0000256" key="4">
    <source>
        <dbReference type="ARBA" id="ARBA00022989"/>
    </source>
</evidence>
<accession>A0A1F6PAC5</accession>
<dbReference type="PANTHER" id="PTHR42682:SF5">
    <property type="entry name" value="HYDROGENASE-4 COMPONENT F"/>
    <property type="match status" value="1"/>
</dbReference>
<dbReference type="InterPro" id="IPR001750">
    <property type="entry name" value="ND/Mrp_TM"/>
</dbReference>
<keyword evidence="6 8" id="KW-0472">Membrane</keyword>
<comment type="caution">
    <text evidence="10">The sequence shown here is derived from an EMBL/GenBank/DDBJ whole genome shotgun (WGS) entry which is preliminary data.</text>
</comment>
<keyword evidence="3 7" id="KW-0812">Transmembrane</keyword>
<feature type="transmembrane region" description="Helical" evidence="8">
    <location>
        <begin position="445"/>
        <end position="466"/>
    </location>
</feature>
<evidence type="ECO:0000256" key="1">
    <source>
        <dbReference type="ARBA" id="ARBA00004651"/>
    </source>
</evidence>
<dbReference type="AlphaFoldDB" id="A0A1F6PAC5"/>
<evidence type="ECO:0000313" key="11">
    <source>
        <dbReference type="Proteomes" id="UP000176634"/>
    </source>
</evidence>
<feature type="transmembrane region" description="Helical" evidence="8">
    <location>
        <begin position="332"/>
        <end position="351"/>
    </location>
</feature>
<organism evidence="10 11">
    <name type="scientific">Candidatus Magasanikbacteria bacterium RIFOXYD1_FULL_40_23</name>
    <dbReference type="NCBI Taxonomy" id="1798705"/>
    <lineage>
        <taxon>Bacteria</taxon>
        <taxon>Candidatus Magasanikiibacteriota</taxon>
    </lineage>
</organism>
<evidence type="ECO:0000256" key="6">
    <source>
        <dbReference type="ARBA" id="ARBA00023136"/>
    </source>
</evidence>
<dbReference type="InterPro" id="IPR052175">
    <property type="entry name" value="ComplexI-like_HydComp"/>
</dbReference>
<feature type="transmembrane region" description="Helical" evidence="8">
    <location>
        <begin position="402"/>
        <end position="424"/>
    </location>
</feature>
<protein>
    <recommendedName>
        <fullName evidence="9">NADH:quinone oxidoreductase/Mrp antiporter transmembrane domain-containing protein</fullName>
    </recommendedName>
</protein>
<feature type="transmembrane region" description="Helical" evidence="8">
    <location>
        <begin position="26"/>
        <end position="49"/>
    </location>
</feature>
<feature type="transmembrane region" description="Helical" evidence="8">
    <location>
        <begin position="302"/>
        <end position="326"/>
    </location>
</feature>
<keyword evidence="2" id="KW-1003">Cell membrane</keyword>
<dbReference type="Pfam" id="PF00361">
    <property type="entry name" value="Proton_antipo_M"/>
    <property type="match status" value="1"/>
</dbReference>
<evidence type="ECO:0000256" key="8">
    <source>
        <dbReference type="SAM" id="Phobius"/>
    </source>
</evidence>
<evidence type="ECO:0000256" key="7">
    <source>
        <dbReference type="RuleBase" id="RU000320"/>
    </source>
</evidence>
<feature type="transmembrane region" description="Helical" evidence="8">
    <location>
        <begin position="240"/>
        <end position="265"/>
    </location>
</feature>
<feature type="transmembrane region" description="Helical" evidence="8">
    <location>
        <begin position="277"/>
        <end position="295"/>
    </location>
</feature>
<proteinExistence type="predicted"/>
<dbReference type="Proteomes" id="UP000176634">
    <property type="component" value="Unassembled WGS sequence"/>
</dbReference>
<dbReference type="PRINTS" id="PR01434">
    <property type="entry name" value="NADHDHGNASE5"/>
</dbReference>
<dbReference type="STRING" id="1798705.A2563_00330"/>
<evidence type="ECO:0000256" key="2">
    <source>
        <dbReference type="ARBA" id="ARBA00022475"/>
    </source>
</evidence>
<keyword evidence="5" id="KW-0560">Oxidoreductase</keyword>